<dbReference type="AlphaFoldDB" id="A0A6G1E6U0"/>
<protein>
    <submittedName>
        <fullName evidence="1">Uncharacterized protein</fullName>
    </submittedName>
</protein>
<organism evidence="1 2">
    <name type="scientific">Oryza meyeriana var. granulata</name>
    <dbReference type="NCBI Taxonomy" id="110450"/>
    <lineage>
        <taxon>Eukaryota</taxon>
        <taxon>Viridiplantae</taxon>
        <taxon>Streptophyta</taxon>
        <taxon>Embryophyta</taxon>
        <taxon>Tracheophyta</taxon>
        <taxon>Spermatophyta</taxon>
        <taxon>Magnoliopsida</taxon>
        <taxon>Liliopsida</taxon>
        <taxon>Poales</taxon>
        <taxon>Poaceae</taxon>
        <taxon>BOP clade</taxon>
        <taxon>Oryzoideae</taxon>
        <taxon>Oryzeae</taxon>
        <taxon>Oryzinae</taxon>
        <taxon>Oryza</taxon>
        <taxon>Oryza meyeriana</taxon>
    </lineage>
</organism>
<reference evidence="1 2" key="1">
    <citation type="submission" date="2019-11" db="EMBL/GenBank/DDBJ databases">
        <title>Whole genome sequence of Oryza granulata.</title>
        <authorList>
            <person name="Li W."/>
        </authorList>
    </citation>
    <scope>NUCLEOTIDE SEQUENCE [LARGE SCALE GENOMIC DNA]</scope>
    <source>
        <strain evidence="2">cv. Menghai</strain>
        <tissue evidence="1">Leaf</tissue>
    </source>
</reference>
<dbReference type="EMBL" id="SPHZ02000005">
    <property type="protein sequence ID" value="KAF0920276.1"/>
    <property type="molecule type" value="Genomic_DNA"/>
</dbReference>
<accession>A0A6G1E6U0</accession>
<gene>
    <name evidence="1" type="ORF">E2562_034125</name>
</gene>
<proteinExistence type="predicted"/>
<name>A0A6G1E6U0_9ORYZ</name>
<evidence type="ECO:0000313" key="1">
    <source>
        <dbReference type="EMBL" id="KAF0920276.1"/>
    </source>
</evidence>
<sequence length="84" mass="8748">MATRRSDGGVHRRRRGRASRYDGGALEMATAANLDLKVTAGAGGDDKTELWRGAPIVEGRASRYDGGMLEMAVALGRVDGDGGG</sequence>
<comment type="caution">
    <text evidence="1">The sequence shown here is derived from an EMBL/GenBank/DDBJ whole genome shotgun (WGS) entry which is preliminary data.</text>
</comment>
<evidence type="ECO:0000313" key="2">
    <source>
        <dbReference type="Proteomes" id="UP000479710"/>
    </source>
</evidence>
<dbReference type="Proteomes" id="UP000479710">
    <property type="component" value="Unassembled WGS sequence"/>
</dbReference>
<keyword evidence="2" id="KW-1185">Reference proteome</keyword>